<reference evidence="6 7" key="1">
    <citation type="submission" date="2020-08" db="EMBL/GenBank/DDBJ databases">
        <authorList>
            <person name="Koutsovoulos G."/>
            <person name="Danchin GJ E."/>
        </authorList>
    </citation>
    <scope>NUCLEOTIDE SEQUENCE [LARGE SCALE GENOMIC DNA]</scope>
</reference>
<proteinExistence type="inferred from homology"/>
<dbReference type="InterPro" id="IPR024990">
    <property type="entry name" value="Apc1"/>
</dbReference>
<dbReference type="Gene3D" id="1.25.10.10">
    <property type="entry name" value="Leucine-rich Repeat Variant"/>
    <property type="match status" value="1"/>
</dbReference>
<sequence length="1175" mass="130471">MPILCKFKGDSDCHYTFRGKRMAVIPKEIAANWCSSFFGPIDLLMCYDIDERRNNLFLIRKCTKEERLAAKNDLGVLNSSALMHTPSTVRSFYSPNFFNRRFAEDRLASIGLLNPQKNNIDTHLHQSPANCFNSALFANSNGSSHLHHASQTSASLTSSIPNAAPSKTPITRRITRSMAAAAASGEFSNPSFGKGALSSLPSSAADKSGSFHRSLEHNAALNRMRLKQKFSITAGNNIASNAYINNSTPRHAHSFSAVDMDDLLSFGGRETDAEPPSSLNMAVEFCLDWLWSEPLPPPIDDAVANRSGSTSSIGTEKVAQKLETLRVSSSTSSQSEEAANKINNANRMASTFFISRQALSRSERCIVFHITSDRRVVVLNIHFPKALEDSSSILVPDPIITENGSPSSFIRGDSAVPFLHAPFFMVLVNFSFTDSPTAFSIALYTGCTKIANIALNFGIPRAITSNACSNLLRLLPGGLCANGYNQYALRVFVEHDNSHIHQSPLDDAFRNSSFTLFSFKFQLGFNTKLANRCLMTICSWIGIVRQLQFLSRLFCSNPWKITNEAQKIPFVDELPIECIELALLFEHVFEDFCYPQKDMPFQKLLARIRSNEDDGGERETKRTRQNTQSIEDMLNNDQYWLMLNADRQIAANAASLMNNLKGIKFMNERLMERIRRMIRDSNRPRMIKEAHKWISAPIWTSDLRVYNVQQMLDSSQPILIPSKELGQASSEVQQREQHEQFLLSVAIRTVARPFGKAVLNFHTRHAFKDDESFMETNLKQKNENIKKNNFINSSISQMGARPICLNGRVHPGWHQVDFPLNDTNPSHKLAMDWANFYNGLAHGFSYCGGFPSRIFSSIIKEEANSDLLTTIRAGLLLAAGLSGCIKDSMNLYDIHALLTQNDKYLIIALLIGCAAAHRGTSEVHVYKMISAHLPFLLQPTLVEFKIELSIQSAAIVSLGLLFAETANHNISSQLLNQISLEVPCESDQAFERYSFVLTAGMAIGLINLGKGKEITDTEIPISSTPSLKERLIKLLNGGERRLAYLSYDRVECPGMRIGNFASNCGGGSNLIYSLRRYTPGGSAMDGIGAGNNAGGSSTNTATAQQQHQNSGSSRDYSGIGQPMSNHVRELPTLNIHLTSPAAAVALGLMYLRTRDEWIYEALSVKDSFYEIDKIR</sequence>
<dbReference type="GO" id="GO:0051301">
    <property type="term" value="P:cell division"/>
    <property type="evidence" value="ECO:0007669"/>
    <property type="project" value="UniProtKB-KW"/>
</dbReference>
<evidence type="ECO:0000313" key="7">
    <source>
        <dbReference type="Proteomes" id="UP000580250"/>
    </source>
</evidence>
<feature type="region of interest" description="Disordered" evidence="5">
    <location>
        <begin position="1088"/>
        <end position="1121"/>
    </location>
</feature>
<evidence type="ECO:0000256" key="1">
    <source>
        <dbReference type="ARBA" id="ARBA00010547"/>
    </source>
</evidence>
<gene>
    <name evidence="6" type="ORF">MENT_LOCUS58398</name>
</gene>
<feature type="compositionally biased region" description="Polar residues" evidence="5">
    <location>
        <begin position="147"/>
        <end position="161"/>
    </location>
</feature>
<dbReference type="InterPro" id="IPR011989">
    <property type="entry name" value="ARM-like"/>
</dbReference>
<evidence type="ECO:0000313" key="6">
    <source>
        <dbReference type="EMBL" id="CAD2204649.1"/>
    </source>
</evidence>
<comment type="caution">
    <text evidence="6">The sequence shown here is derived from an EMBL/GenBank/DDBJ whole genome shotgun (WGS) entry which is preliminary data.</text>
</comment>
<dbReference type="GO" id="GO:0007091">
    <property type="term" value="P:metaphase/anaphase transition of mitotic cell cycle"/>
    <property type="evidence" value="ECO:0007669"/>
    <property type="project" value="TreeGrafter"/>
</dbReference>
<evidence type="ECO:0000256" key="5">
    <source>
        <dbReference type="SAM" id="MobiDB-lite"/>
    </source>
</evidence>
<dbReference type="PANTHER" id="PTHR12827">
    <property type="entry name" value="MEIOTIC CHECKPOINT REGULATOR TSG24 FAMILY MEMBER"/>
    <property type="match status" value="1"/>
</dbReference>
<feature type="compositionally biased region" description="Low complexity" evidence="5">
    <location>
        <begin position="1094"/>
        <end position="1110"/>
    </location>
</feature>
<dbReference type="OrthoDB" id="26401at2759"/>
<comment type="similarity">
    <text evidence="1">Belongs to the APC1 family.</text>
</comment>
<dbReference type="GO" id="GO:0005680">
    <property type="term" value="C:anaphase-promoting complex"/>
    <property type="evidence" value="ECO:0007669"/>
    <property type="project" value="InterPro"/>
</dbReference>
<protein>
    <submittedName>
        <fullName evidence="6">Uncharacterized protein</fullName>
    </submittedName>
</protein>
<dbReference type="EMBL" id="CAJEWN010002640">
    <property type="protein sequence ID" value="CAD2204649.1"/>
    <property type="molecule type" value="Genomic_DNA"/>
</dbReference>
<dbReference type="GO" id="GO:0060090">
    <property type="term" value="F:molecular adaptor activity"/>
    <property type="evidence" value="ECO:0007669"/>
    <property type="project" value="TreeGrafter"/>
</dbReference>
<dbReference type="PANTHER" id="PTHR12827:SF3">
    <property type="entry name" value="ANAPHASE-PROMOTING COMPLEX SUBUNIT 1"/>
    <property type="match status" value="1"/>
</dbReference>
<evidence type="ECO:0000256" key="3">
    <source>
        <dbReference type="ARBA" id="ARBA00022776"/>
    </source>
</evidence>
<evidence type="ECO:0000256" key="4">
    <source>
        <dbReference type="ARBA" id="ARBA00023306"/>
    </source>
</evidence>
<accession>A0A6V7XZ63</accession>
<keyword evidence="4" id="KW-0131">Cell cycle</keyword>
<name>A0A6V7XZ63_MELEN</name>
<organism evidence="6 7">
    <name type="scientific">Meloidogyne enterolobii</name>
    <name type="common">Root-knot nematode worm</name>
    <name type="synonym">Meloidogyne mayaguensis</name>
    <dbReference type="NCBI Taxonomy" id="390850"/>
    <lineage>
        <taxon>Eukaryota</taxon>
        <taxon>Metazoa</taxon>
        <taxon>Ecdysozoa</taxon>
        <taxon>Nematoda</taxon>
        <taxon>Chromadorea</taxon>
        <taxon>Rhabditida</taxon>
        <taxon>Tylenchina</taxon>
        <taxon>Tylenchomorpha</taxon>
        <taxon>Tylenchoidea</taxon>
        <taxon>Meloidogynidae</taxon>
        <taxon>Meloidogyninae</taxon>
        <taxon>Meloidogyne</taxon>
    </lineage>
</organism>
<dbReference type="GO" id="GO:0031145">
    <property type="term" value="P:anaphase-promoting complex-dependent catabolic process"/>
    <property type="evidence" value="ECO:0007669"/>
    <property type="project" value="TreeGrafter"/>
</dbReference>
<dbReference type="Proteomes" id="UP000580250">
    <property type="component" value="Unassembled WGS sequence"/>
</dbReference>
<dbReference type="GO" id="GO:0070979">
    <property type="term" value="P:protein K11-linked ubiquitination"/>
    <property type="evidence" value="ECO:0007669"/>
    <property type="project" value="TreeGrafter"/>
</dbReference>
<dbReference type="AlphaFoldDB" id="A0A6V7XZ63"/>
<evidence type="ECO:0000256" key="2">
    <source>
        <dbReference type="ARBA" id="ARBA00022618"/>
    </source>
</evidence>
<keyword evidence="3" id="KW-0498">Mitosis</keyword>
<feature type="region of interest" description="Disordered" evidence="5">
    <location>
        <begin position="147"/>
        <end position="167"/>
    </location>
</feature>
<keyword evidence="2" id="KW-0132">Cell division</keyword>